<feature type="compositionally biased region" description="Basic and acidic residues" evidence="6">
    <location>
        <begin position="94"/>
        <end position="104"/>
    </location>
</feature>
<feature type="compositionally biased region" description="Polar residues" evidence="6">
    <location>
        <begin position="110"/>
        <end position="123"/>
    </location>
</feature>
<feature type="domain" description="Zn(2)-C6 fungal-type" evidence="7">
    <location>
        <begin position="33"/>
        <end position="62"/>
    </location>
</feature>
<protein>
    <recommendedName>
        <fullName evidence="7">Zn(2)-C6 fungal-type domain-containing protein</fullName>
    </recommendedName>
</protein>
<dbReference type="SMART" id="SM00906">
    <property type="entry name" value="Fungal_trans"/>
    <property type="match status" value="1"/>
</dbReference>
<dbReference type="Gene3D" id="4.10.240.10">
    <property type="entry name" value="Zn(2)-C6 fungal-type DNA-binding domain"/>
    <property type="match status" value="1"/>
</dbReference>
<keyword evidence="3" id="KW-0238">DNA-binding</keyword>
<feature type="compositionally biased region" description="Polar residues" evidence="6">
    <location>
        <begin position="1"/>
        <end position="13"/>
    </location>
</feature>
<dbReference type="GO" id="GO:0000435">
    <property type="term" value="P:positive regulation of transcription from RNA polymerase II promoter by galactose"/>
    <property type="evidence" value="ECO:0007669"/>
    <property type="project" value="TreeGrafter"/>
</dbReference>
<dbReference type="PANTHER" id="PTHR47424">
    <property type="entry name" value="REGULATORY PROTEIN GAL4"/>
    <property type="match status" value="1"/>
</dbReference>
<keyword evidence="4" id="KW-0804">Transcription</keyword>
<evidence type="ECO:0000259" key="7">
    <source>
        <dbReference type="PROSITE" id="PS50048"/>
    </source>
</evidence>
<dbReference type="SMART" id="SM00066">
    <property type="entry name" value="GAL4"/>
    <property type="match status" value="1"/>
</dbReference>
<keyword evidence="5" id="KW-0539">Nucleus</keyword>
<gene>
    <name evidence="8" type="ORF">N7494_001683</name>
</gene>
<dbReference type="PROSITE" id="PS00463">
    <property type="entry name" value="ZN2_CY6_FUNGAL_1"/>
    <property type="match status" value="1"/>
</dbReference>
<dbReference type="InterPro" id="IPR051127">
    <property type="entry name" value="Fungal_SecMet_Regulators"/>
</dbReference>
<evidence type="ECO:0000256" key="2">
    <source>
        <dbReference type="ARBA" id="ARBA00023015"/>
    </source>
</evidence>
<organism evidence="8 9">
    <name type="scientific">Penicillium frequentans</name>
    <dbReference type="NCBI Taxonomy" id="3151616"/>
    <lineage>
        <taxon>Eukaryota</taxon>
        <taxon>Fungi</taxon>
        <taxon>Dikarya</taxon>
        <taxon>Ascomycota</taxon>
        <taxon>Pezizomycotina</taxon>
        <taxon>Eurotiomycetes</taxon>
        <taxon>Eurotiomycetidae</taxon>
        <taxon>Eurotiales</taxon>
        <taxon>Aspergillaceae</taxon>
        <taxon>Penicillium</taxon>
    </lineage>
</organism>
<evidence type="ECO:0000256" key="4">
    <source>
        <dbReference type="ARBA" id="ARBA00023163"/>
    </source>
</evidence>
<dbReference type="Proteomes" id="UP001220324">
    <property type="component" value="Unassembled WGS sequence"/>
</dbReference>
<evidence type="ECO:0000256" key="3">
    <source>
        <dbReference type="ARBA" id="ARBA00023125"/>
    </source>
</evidence>
<sequence>MFSTFSANLNSTDRPSDQPAATPRTRRSQVGRACDWCRLSRTKCDDKQPCQNCQKHGRHCSNTKKVEAHSLPAANREIQRLRNRLKDIQAQLDKVTDDSKKPATDAKSPFGQSPNPLTPTSVVTPVELPNLPRKIWDGYQNPESRTGRVIHYGPQSSPYLVTRLNQYLSQSTNRLHLKFPLPVRISQIHRHTPTSSQEQLSGNIEQPSLRVGLDDVEDLSREQEEQFLVLLWQAYHFMYPIMAEQEFRDYYDSLWISTNGQAPRQPSALVDSLLAVCMHYGSSFMTDDDDIVTDETDSQANHFTIAAHKFYRRSQRALMETLEHPSIVSMQSHIYCIIYMYNIANLDTSHVLLGMAIRIAQMLRLHIRPVGPVPQGTQQLHSRIWWTLYQLDSQISMTLGRPPLINPNEVGCAIPIDTGDAVQPSATVLVLPPEEEISWLTFHVECIRLTAAARSAHAAFAERCAEVLQTKDIQDIHEDPPTLELIARVMTSVTRPMYDWVQNVPRSLKIERKGPGEAFSTDRTSLNLNPSSPLWLQRQRLLLELIYHHMQITIFRPFLRFPPRGGSLTPLTDGHGITALNHAVLVTNILSQVLSETDVLRGWAPAFQYQWDAAICILSFIVANPVCPPTPAAKKIMPTALRNLDTLAQCLTTPFVNTVQLAWEQFRTNSTQRGWSQLTPPSQSASDTHISPSSTPPSAGISTTGVPNTTQSLISTTPQPTNLFTGLLPNKDIINGNDFFNPIHNTPPLDLMGPSFDMNVDMSIGDSAQWMPNGISLDSWENFGSQ</sequence>
<proteinExistence type="predicted"/>
<reference evidence="8 9" key="1">
    <citation type="journal article" date="2023" name="IMA Fungus">
        <title>Comparative genomic study of the Penicillium genus elucidates a diverse pangenome and 15 lateral gene transfer events.</title>
        <authorList>
            <person name="Petersen C."/>
            <person name="Sorensen T."/>
            <person name="Nielsen M.R."/>
            <person name="Sondergaard T.E."/>
            <person name="Sorensen J.L."/>
            <person name="Fitzpatrick D.A."/>
            <person name="Frisvad J.C."/>
            <person name="Nielsen K.L."/>
        </authorList>
    </citation>
    <scope>NUCLEOTIDE SEQUENCE [LARGE SCALE GENOMIC DNA]</scope>
    <source>
        <strain evidence="8 9">IBT 35679</strain>
    </source>
</reference>
<dbReference type="EMBL" id="JAQIZZ010000002">
    <property type="protein sequence ID" value="KAJ5552305.1"/>
    <property type="molecule type" value="Genomic_DNA"/>
</dbReference>
<dbReference type="PANTHER" id="PTHR47424:SF12">
    <property type="entry name" value="TRANSCRIPTION FACTOR ASQA"/>
    <property type="match status" value="1"/>
</dbReference>
<dbReference type="InterPro" id="IPR036864">
    <property type="entry name" value="Zn2-C6_fun-type_DNA-bd_sf"/>
</dbReference>
<name>A0AAD6D4M9_9EURO</name>
<evidence type="ECO:0000313" key="9">
    <source>
        <dbReference type="Proteomes" id="UP001220324"/>
    </source>
</evidence>
<dbReference type="GO" id="GO:0008270">
    <property type="term" value="F:zinc ion binding"/>
    <property type="evidence" value="ECO:0007669"/>
    <property type="project" value="InterPro"/>
</dbReference>
<dbReference type="InterPro" id="IPR001138">
    <property type="entry name" value="Zn2Cys6_DnaBD"/>
</dbReference>
<dbReference type="CDD" id="cd12148">
    <property type="entry name" value="fungal_TF_MHR"/>
    <property type="match status" value="1"/>
</dbReference>
<dbReference type="GO" id="GO:0000978">
    <property type="term" value="F:RNA polymerase II cis-regulatory region sequence-specific DNA binding"/>
    <property type="evidence" value="ECO:0007669"/>
    <property type="project" value="TreeGrafter"/>
</dbReference>
<feature type="region of interest" description="Disordered" evidence="6">
    <location>
        <begin position="672"/>
        <end position="718"/>
    </location>
</feature>
<dbReference type="SUPFAM" id="SSF57701">
    <property type="entry name" value="Zn2/Cys6 DNA-binding domain"/>
    <property type="match status" value="1"/>
</dbReference>
<evidence type="ECO:0000256" key="5">
    <source>
        <dbReference type="ARBA" id="ARBA00023242"/>
    </source>
</evidence>
<feature type="region of interest" description="Disordered" evidence="6">
    <location>
        <begin position="1"/>
        <end position="28"/>
    </location>
</feature>
<dbReference type="Pfam" id="PF04082">
    <property type="entry name" value="Fungal_trans"/>
    <property type="match status" value="1"/>
</dbReference>
<dbReference type="GO" id="GO:0006351">
    <property type="term" value="P:DNA-templated transcription"/>
    <property type="evidence" value="ECO:0007669"/>
    <property type="project" value="InterPro"/>
</dbReference>
<keyword evidence="2" id="KW-0805">Transcription regulation</keyword>
<dbReference type="CDD" id="cd00067">
    <property type="entry name" value="GAL4"/>
    <property type="match status" value="1"/>
</dbReference>
<dbReference type="GO" id="GO:0000981">
    <property type="term" value="F:DNA-binding transcription factor activity, RNA polymerase II-specific"/>
    <property type="evidence" value="ECO:0007669"/>
    <property type="project" value="InterPro"/>
</dbReference>
<dbReference type="InterPro" id="IPR007219">
    <property type="entry name" value="XnlR_reg_dom"/>
</dbReference>
<comment type="caution">
    <text evidence="8">The sequence shown here is derived from an EMBL/GenBank/DDBJ whole genome shotgun (WGS) entry which is preliminary data.</text>
</comment>
<dbReference type="GO" id="GO:0005634">
    <property type="term" value="C:nucleus"/>
    <property type="evidence" value="ECO:0007669"/>
    <property type="project" value="TreeGrafter"/>
</dbReference>
<dbReference type="Pfam" id="PF00172">
    <property type="entry name" value="Zn_clus"/>
    <property type="match status" value="1"/>
</dbReference>
<evidence type="ECO:0000256" key="1">
    <source>
        <dbReference type="ARBA" id="ARBA00022723"/>
    </source>
</evidence>
<accession>A0AAD6D4M9</accession>
<evidence type="ECO:0000256" key="6">
    <source>
        <dbReference type="SAM" id="MobiDB-lite"/>
    </source>
</evidence>
<evidence type="ECO:0000313" key="8">
    <source>
        <dbReference type="EMBL" id="KAJ5552305.1"/>
    </source>
</evidence>
<dbReference type="PROSITE" id="PS50048">
    <property type="entry name" value="ZN2_CY6_FUNGAL_2"/>
    <property type="match status" value="1"/>
</dbReference>
<dbReference type="AlphaFoldDB" id="A0AAD6D4M9"/>
<keyword evidence="1" id="KW-0479">Metal-binding</keyword>
<keyword evidence="9" id="KW-1185">Reference proteome</keyword>
<feature type="region of interest" description="Disordered" evidence="6">
    <location>
        <begin position="93"/>
        <end position="124"/>
    </location>
</feature>